<evidence type="ECO:0000313" key="1">
    <source>
        <dbReference type="EMBL" id="ACZ11371.1"/>
    </source>
</evidence>
<keyword evidence="2" id="KW-1185">Reference proteome</keyword>
<dbReference type="KEGG" id="sdl:Sdel_0334"/>
<dbReference type="HOGENOM" id="CLU_037616_1_0_7"/>
<organism evidence="1 2">
    <name type="scientific">Sulfurospirillum deleyianum (strain ATCC 51133 / DSM 6946 / 5175)</name>
    <dbReference type="NCBI Taxonomy" id="525898"/>
    <lineage>
        <taxon>Bacteria</taxon>
        <taxon>Pseudomonadati</taxon>
        <taxon>Campylobacterota</taxon>
        <taxon>Epsilonproteobacteria</taxon>
        <taxon>Campylobacterales</taxon>
        <taxon>Sulfurospirillaceae</taxon>
        <taxon>Sulfurospirillum</taxon>
    </lineage>
</organism>
<sequence>MELIEIKEKLAEHLNTKFLTAPYLFIGSGLSKRYLGLENWEELLARYCKIVEKPFRYYKDSSEGDLGKVASNLSSDFFDVWWKSSDYKDSREEYEKIDVKIVDKSLPLKYEIAQYLKTVDIIDTLSKLDDSLKRELELLKKASVDGIITTNYDLLIESIFPDFKPFIGQSEMLFGRSHNIAEIYKIHGCCSKFNSLVLTYEDYEDFNSRNSYLAAKLLTTFVDHPVIFMGYKLGDKNINAIIEEIVKAIGTENVSKLQDRLIFIKRGESIDFARSSHTVNHSIISTITIETNSFIPIFEALGTIKRKVPAKIARLFKEQFYELSVTNNPSEKLCVRDIESLSDSSDVEFAIGIGVATSDKGYRCIDIKELIEDFLNDDLALNVEYVLKYTIPKAKTHGRNKSIPIFKYLNADHIDSEEKYQSKKQYFSTEIIDLVENGFSNATANPAQRKLSLILELDIQWATKLAYIASLKKEEIINDLDELLALLKELNKIIWSADQNAISNFKRLVAIYDRLKFAWDERKR</sequence>
<accession>D1AZA4</accession>
<dbReference type="Pfam" id="PF13289">
    <property type="entry name" value="SIR2_2"/>
    <property type="match status" value="1"/>
</dbReference>
<evidence type="ECO:0000313" key="2">
    <source>
        <dbReference type="Proteomes" id="UP000002222"/>
    </source>
</evidence>
<dbReference type="RefSeq" id="WP_012856137.1">
    <property type="nucleotide sequence ID" value="NC_013512.1"/>
</dbReference>
<gene>
    <name evidence="1" type="ordered locus">Sdel_0334</name>
</gene>
<proteinExistence type="predicted"/>
<reference evidence="2" key="1">
    <citation type="submission" date="2009-11" db="EMBL/GenBank/DDBJ databases">
        <title>The complete genome of Sulfurospirillum deleyianum DSM 6946.</title>
        <authorList>
            <consortium name="US DOE Joint Genome Institute (JGI-PGF)"/>
            <person name="Lucas S."/>
            <person name="Copeland A."/>
            <person name="Lapidus A."/>
            <person name="Glavina del Rio T."/>
            <person name="Dalin E."/>
            <person name="Tice H."/>
            <person name="Bruce D."/>
            <person name="Goodwin L."/>
            <person name="Pitluck S."/>
            <person name="Kyrpides N."/>
            <person name="Mavromatis K."/>
            <person name="Ivanova N."/>
            <person name="Ovchinnikova G."/>
            <person name="Munk A.C."/>
            <person name="Lu M."/>
            <person name="Brettin T."/>
            <person name="Detter J.C."/>
            <person name="Han C."/>
            <person name="Tapia R."/>
            <person name="Larimer F."/>
            <person name="Land M."/>
            <person name="Hauser L."/>
            <person name="Markowitz V."/>
            <person name="Cheng J.F."/>
            <person name="Hugenholtz P."/>
            <person name="Woyke T."/>
            <person name="Wu D."/>
            <person name="Aumann P."/>
            <person name="Schneider S."/>
            <person name="Lang E."/>
            <person name="Spring S."/>
            <person name="Klenk H.P."/>
            <person name="Eisen J.A."/>
        </authorList>
    </citation>
    <scope>NUCLEOTIDE SEQUENCE [LARGE SCALE GENOMIC DNA]</scope>
    <source>
        <strain evidence="2">ATCC 51133 / DSM 6946 / 5175</strain>
    </source>
</reference>
<dbReference type="Proteomes" id="UP000002222">
    <property type="component" value="Chromosome"/>
</dbReference>
<dbReference type="eggNOG" id="COG0846">
    <property type="taxonomic scope" value="Bacteria"/>
</dbReference>
<dbReference type="OrthoDB" id="5521101at2"/>
<dbReference type="EMBL" id="CP001816">
    <property type="protein sequence ID" value="ACZ11371.1"/>
    <property type="molecule type" value="Genomic_DNA"/>
</dbReference>
<dbReference type="STRING" id="525898.Sdel_0334"/>
<protein>
    <submittedName>
        <fullName evidence="1">Uncharacterized protein</fullName>
    </submittedName>
</protein>
<dbReference type="AlphaFoldDB" id="D1AZA4"/>
<reference evidence="1 2" key="2">
    <citation type="journal article" date="2010" name="Stand. Genomic Sci.">
        <title>Complete genome sequence of Sulfurospirillum deleyianum type strain (5175).</title>
        <authorList>
            <person name="Sikorski J."/>
            <person name="Lapidus A."/>
            <person name="Copeland A."/>
            <person name="Glavina Del Rio T."/>
            <person name="Nolan M."/>
            <person name="Lucas S."/>
            <person name="Chen F."/>
            <person name="Tice H."/>
            <person name="Cheng J.F."/>
            <person name="Saunders E."/>
            <person name="Bruce D."/>
            <person name="Goodwin L."/>
            <person name="Pitluck S."/>
            <person name="Ovchinnikova G."/>
            <person name="Pati A."/>
            <person name="Ivanova N."/>
            <person name="Mavromatis K."/>
            <person name="Chen A."/>
            <person name="Palaniappan K."/>
            <person name="Chain P."/>
            <person name="Land M."/>
            <person name="Hauser L."/>
            <person name="Chang Y.J."/>
            <person name="Jeffries C.D."/>
            <person name="Brettin T."/>
            <person name="Detter J.C."/>
            <person name="Han C."/>
            <person name="Rohde M."/>
            <person name="Lang E."/>
            <person name="Spring S."/>
            <person name="Goker M."/>
            <person name="Bristow J."/>
            <person name="Eisen J.A."/>
            <person name="Markowitz V."/>
            <person name="Hugenholtz P."/>
            <person name="Kyrpides N.C."/>
            <person name="Klenk H.P."/>
        </authorList>
    </citation>
    <scope>NUCLEOTIDE SEQUENCE [LARGE SCALE GENOMIC DNA]</scope>
    <source>
        <strain evidence="2">ATCC 51133 / DSM 6946 / 5175</strain>
    </source>
</reference>
<name>D1AZA4_SULD5</name>